<protein>
    <submittedName>
        <fullName evidence="1">Uncharacterized protein</fullName>
    </submittedName>
</protein>
<comment type="caution">
    <text evidence="1">The sequence shown here is derived from an EMBL/GenBank/DDBJ whole genome shotgun (WGS) entry which is preliminary data.</text>
</comment>
<sequence>MTTEGTCRGLAEAVDWVTAVTRRIGGTVLVWVPNDSTVDTCAALREFVDTRRVVAAVAGEAAPEWHRGPVLAVWPSRAELAELADDPRTTALCVAPARNADLVAWAALTDPELLADAVLPPTPPTTNPIVAQALITMSGMLTTPLTLVSPSDHRDATAILDILHRAGHRFSADAIYTWALAHGWPASGAGRLAELASSFDTGNPPPLPGGNPFHPGAIELWQARSAEATPTSIRSGWTGRTEVRDLAGTR</sequence>
<dbReference type="Proteomes" id="UP001551695">
    <property type="component" value="Unassembled WGS sequence"/>
</dbReference>
<dbReference type="EMBL" id="JBFAKC010000002">
    <property type="protein sequence ID" value="MEV0706909.1"/>
    <property type="molecule type" value="Genomic_DNA"/>
</dbReference>
<gene>
    <name evidence="1" type="ORF">AB0I48_05030</name>
</gene>
<dbReference type="RefSeq" id="WP_157978637.1">
    <property type="nucleotide sequence ID" value="NZ_JBEXKW010000062.1"/>
</dbReference>
<evidence type="ECO:0000313" key="2">
    <source>
        <dbReference type="Proteomes" id="UP001551695"/>
    </source>
</evidence>
<reference evidence="1 2" key="1">
    <citation type="submission" date="2024-06" db="EMBL/GenBank/DDBJ databases">
        <title>The Natural Products Discovery Center: Release of the First 8490 Sequenced Strains for Exploring Actinobacteria Biosynthetic Diversity.</title>
        <authorList>
            <person name="Kalkreuter E."/>
            <person name="Kautsar S.A."/>
            <person name="Yang D."/>
            <person name="Bader C.D."/>
            <person name="Teijaro C.N."/>
            <person name="Fluegel L."/>
            <person name="Davis C.M."/>
            <person name="Simpson J.R."/>
            <person name="Lauterbach L."/>
            <person name="Steele A.D."/>
            <person name="Gui C."/>
            <person name="Meng S."/>
            <person name="Li G."/>
            <person name="Viehrig K."/>
            <person name="Ye F."/>
            <person name="Su P."/>
            <person name="Kiefer A.F."/>
            <person name="Nichols A."/>
            <person name="Cepeda A.J."/>
            <person name="Yan W."/>
            <person name="Fan B."/>
            <person name="Jiang Y."/>
            <person name="Adhikari A."/>
            <person name="Zheng C.-J."/>
            <person name="Schuster L."/>
            <person name="Cowan T.M."/>
            <person name="Smanski M.J."/>
            <person name="Chevrette M.G."/>
            <person name="De Carvalho L.P.S."/>
            <person name="Shen B."/>
        </authorList>
    </citation>
    <scope>NUCLEOTIDE SEQUENCE [LARGE SCALE GENOMIC DNA]</scope>
    <source>
        <strain evidence="1 2">NPDC050403</strain>
    </source>
</reference>
<evidence type="ECO:0000313" key="1">
    <source>
        <dbReference type="EMBL" id="MEV0706909.1"/>
    </source>
</evidence>
<dbReference type="InterPro" id="IPR037210">
    <property type="entry name" value="YoaC-like_sf"/>
</dbReference>
<keyword evidence="2" id="KW-1185">Reference proteome</keyword>
<accession>A0ABV3FNA8</accession>
<dbReference type="Gene3D" id="1.20.1290.30">
    <property type="match status" value="1"/>
</dbReference>
<organism evidence="1 2">
    <name type="scientific">Nocardia aurea</name>
    <dbReference type="NCBI Taxonomy" id="2144174"/>
    <lineage>
        <taxon>Bacteria</taxon>
        <taxon>Bacillati</taxon>
        <taxon>Actinomycetota</taxon>
        <taxon>Actinomycetes</taxon>
        <taxon>Mycobacteriales</taxon>
        <taxon>Nocardiaceae</taxon>
        <taxon>Nocardia</taxon>
    </lineage>
</organism>
<name>A0ABV3FNA8_9NOCA</name>
<proteinExistence type="predicted"/>